<evidence type="ECO:0000313" key="4">
    <source>
        <dbReference type="EMBL" id="PFH36043.1"/>
    </source>
</evidence>
<dbReference type="PANTHER" id="PTHR16216">
    <property type="entry name" value="DYNEIN ASSEMBLY FACTOR 5, AXONEMAL"/>
    <property type="match status" value="1"/>
</dbReference>
<reference evidence="4 5" key="1">
    <citation type="submission" date="2017-09" db="EMBL/GenBank/DDBJ databases">
        <title>Genome sequencing of Besnoitia besnoiti strain Bb-Ger1.</title>
        <authorList>
            <person name="Schares G."/>
            <person name="Venepally P."/>
            <person name="Lorenzi H.A."/>
        </authorList>
    </citation>
    <scope>NUCLEOTIDE SEQUENCE [LARGE SCALE GENOMIC DNA]</scope>
    <source>
        <strain evidence="4 5">Bb-Ger1</strain>
    </source>
</reference>
<dbReference type="Pfam" id="PF25757">
    <property type="entry name" value="TPR_DNAAF5"/>
    <property type="match status" value="2"/>
</dbReference>
<dbReference type="InterPro" id="IPR057978">
    <property type="entry name" value="TPR_DAAF5"/>
</dbReference>
<keyword evidence="5" id="KW-1185">Reference proteome</keyword>
<dbReference type="VEuPathDB" id="ToxoDB:BESB_056940"/>
<evidence type="ECO:0000259" key="2">
    <source>
        <dbReference type="Pfam" id="PF24573"/>
    </source>
</evidence>
<feature type="domain" description="Dynein axonemal assembly factor 5 HEAT-repeat" evidence="2">
    <location>
        <begin position="348"/>
        <end position="454"/>
    </location>
</feature>
<dbReference type="GeneID" id="40310623"/>
<feature type="domain" description="Dynein axonemal assembly factor 5 TPR repeats" evidence="3">
    <location>
        <begin position="52"/>
        <end position="167"/>
    </location>
</feature>
<dbReference type="Gene3D" id="1.25.10.10">
    <property type="entry name" value="Leucine-rich Repeat Variant"/>
    <property type="match status" value="1"/>
</dbReference>
<proteinExistence type="predicted"/>
<dbReference type="PANTHER" id="PTHR16216:SF2">
    <property type="entry name" value="DYNEIN AXONEMAL ASSEMBLY FACTOR 5"/>
    <property type="match status" value="1"/>
</dbReference>
<dbReference type="InterPro" id="IPR016024">
    <property type="entry name" value="ARM-type_fold"/>
</dbReference>
<dbReference type="RefSeq" id="XP_029220052.1">
    <property type="nucleotide sequence ID" value="XM_029364129.1"/>
</dbReference>
<dbReference type="Proteomes" id="UP000224006">
    <property type="component" value="Chromosome IV"/>
</dbReference>
<dbReference type="InterPro" id="IPR011989">
    <property type="entry name" value="ARM-like"/>
</dbReference>
<dbReference type="InterPro" id="IPR052623">
    <property type="entry name" value="DAAF5"/>
</dbReference>
<dbReference type="OrthoDB" id="413572at2759"/>
<accession>A0A2A9MK45</accession>
<name>A0A2A9MK45_BESBE</name>
<dbReference type="SUPFAM" id="SSF48371">
    <property type="entry name" value="ARM repeat"/>
    <property type="match status" value="1"/>
</dbReference>
<evidence type="ECO:0000256" key="1">
    <source>
        <dbReference type="SAM" id="MobiDB-lite"/>
    </source>
</evidence>
<dbReference type="Pfam" id="PF24573">
    <property type="entry name" value="HEAT_DAAF5"/>
    <property type="match status" value="1"/>
</dbReference>
<dbReference type="EMBL" id="NWUJ01000004">
    <property type="protein sequence ID" value="PFH36043.1"/>
    <property type="molecule type" value="Genomic_DNA"/>
</dbReference>
<dbReference type="InterPro" id="IPR056497">
    <property type="entry name" value="HEAT_DAAF5"/>
</dbReference>
<protein>
    <submittedName>
        <fullName evidence="4">HEAT repeat-containing protein</fullName>
    </submittedName>
</protein>
<organism evidence="4 5">
    <name type="scientific">Besnoitia besnoiti</name>
    <name type="common">Apicomplexan protozoan</name>
    <dbReference type="NCBI Taxonomy" id="94643"/>
    <lineage>
        <taxon>Eukaryota</taxon>
        <taxon>Sar</taxon>
        <taxon>Alveolata</taxon>
        <taxon>Apicomplexa</taxon>
        <taxon>Conoidasida</taxon>
        <taxon>Coccidia</taxon>
        <taxon>Eucoccidiorida</taxon>
        <taxon>Eimeriorina</taxon>
        <taxon>Sarcocystidae</taxon>
        <taxon>Besnoitia</taxon>
    </lineage>
</organism>
<dbReference type="KEGG" id="bbes:BESB_056940"/>
<dbReference type="AlphaFoldDB" id="A0A2A9MK45"/>
<comment type="caution">
    <text evidence="4">The sequence shown here is derived from an EMBL/GenBank/DDBJ whole genome shotgun (WGS) entry which is preliminary data.</text>
</comment>
<evidence type="ECO:0000259" key="3">
    <source>
        <dbReference type="Pfam" id="PF25757"/>
    </source>
</evidence>
<gene>
    <name evidence="4" type="ORF">BESB_056940</name>
</gene>
<sequence>MAKNVFAADDLLRISLPIAVSRFGSEDIEGVGHLPEVMRPPPEQKPTKLIPIESSEEVRGAMLEFMAALLERCSDDAIWANMDGIVGILRACAMDQCAAIQTSACAHICNFCEHHYEGLLHFTEALARSLLSCLVHPHSKVRLHGLEALTAVMRCGQYKYSAAVVQMLMGWQDPNVVPIKAFYEPCSTHNYLARLVADRTPAVRTYFYETIVRWLHRFPDKADYESWLFPYLLTGIFDENKAVQKLVYWLIEKCGELYENEKEKDIRKIRQLNYQEPWTYEGRGSVPFPLGGRAAFNAGSCSNPSEPEAASAAEFIREYEAQKSTLASIRGLDGLHELLGELDHVLTKPIARPRLGSRCWVKTHFRRYVKGLLKEVTDFKEVTSESSARLLVASLAYVEESVTEWLDGLVRFCSTLYARKTSVSSKVFRIYDEALTLVGAYVDPVSYWKLAEDVFEGTVAVLKSVGDKLLEALLLKAEWLVETCGTEERAQLFGAALAVSRHGPAKHGQNVGTSAQETEIAPHALRILQTLVGGKAVSVSLEPPRAAASIRGLPQDAFLGLLHAFVSLPPSSWNTSSLQCLVRISPPDITLNAKVFGLILDRLGEFRQRTCRPDTRRQALEVAVLWISNLLGVGNVGGSGGDALQAAAARIASRVLLPVFSAAEGFQGTLGELDCLLPLVTRSDPSSPYATRKAHFLATSGIPEALAELVANETAHRCIYARALAALRLSCKAKYGSASSSDWLDDVPVTTRRQTRLQALQASCKLKQKASVMLYSAVVQVLVVPASPAAELDTLRGSFLTLLVSKIRRALVPVKELTRLSQAEEAPDKAIEESANDVETQANEEADPIAPWVAALPLQSLDRGVAFYVSNLLGLVLQSMHLLAAHDESGECSSRHEEDDNDQLKRRRELLMVLPFMCDGGGSANKSSAFSPLRVNDGCEPQEGVSRRRRCITAHISEKDVDDFVGHLIKFYVGLGSKVHREGLQDPFPAGEAYLAPGGMLSSATATAVAKAIAELEEATEEVKDTNAADAVSNLLVYLASTFPDIFQSWQTLWSARGHVMRADACEAFQKLAATRR</sequence>
<evidence type="ECO:0000313" key="5">
    <source>
        <dbReference type="Proteomes" id="UP000224006"/>
    </source>
</evidence>
<dbReference type="STRING" id="94643.A0A2A9MK45"/>
<feature type="domain" description="Dynein axonemal assembly factor 5 TPR repeats" evidence="3">
    <location>
        <begin position="191"/>
        <end position="267"/>
    </location>
</feature>
<feature type="region of interest" description="Disordered" evidence="1">
    <location>
        <begin position="823"/>
        <end position="843"/>
    </location>
</feature>